<dbReference type="InterPro" id="IPR025711">
    <property type="entry name" value="PepSY"/>
</dbReference>
<reference evidence="3 4" key="1">
    <citation type="submission" date="2022-04" db="EMBL/GenBank/DDBJ databases">
        <authorList>
            <person name="Ye Y.-Q."/>
            <person name="Du Z.-J."/>
        </authorList>
    </citation>
    <scope>NUCLEOTIDE SEQUENCE [LARGE SCALE GENOMIC DNA]</scope>
    <source>
        <strain evidence="3 4">A6E488</strain>
    </source>
</reference>
<dbReference type="Proteomes" id="UP001320898">
    <property type="component" value="Unassembled WGS sequence"/>
</dbReference>
<dbReference type="AlphaFoldDB" id="A0AAW5R411"/>
<accession>A0AAW5R411</accession>
<protein>
    <submittedName>
        <fullName evidence="3">PepSY domain-containing protein</fullName>
    </submittedName>
</protein>
<dbReference type="RefSeq" id="WP_261616849.1">
    <property type="nucleotide sequence ID" value="NZ_JALIDZ010000007.1"/>
</dbReference>
<sequence length="115" mass="12715">MIRHSLSVLFLSAVLAAAPAMPFGAFADSDRGRDRDHEDDDHDAAWAAVKRGEALPLAEVIATVAGQLPGEILEIEFDREDGRWLYEFKVIDGNGRLHEIYVDAATARILPDRDD</sequence>
<evidence type="ECO:0000256" key="1">
    <source>
        <dbReference type="SAM" id="SignalP"/>
    </source>
</evidence>
<proteinExistence type="predicted"/>
<keyword evidence="4" id="KW-1185">Reference proteome</keyword>
<organism evidence="3 4">
    <name type="scientific">Microbaculum marinisediminis</name>
    <dbReference type="NCBI Taxonomy" id="2931392"/>
    <lineage>
        <taxon>Bacteria</taxon>
        <taxon>Pseudomonadati</taxon>
        <taxon>Pseudomonadota</taxon>
        <taxon>Alphaproteobacteria</taxon>
        <taxon>Hyphomicrobiales</taxon>
        <taxon>Tepidamorphaceae</taxon>
        <taxon>Microbaculum</taxon>
    </lineage>
</organism>
<feature type="domain" description="PepSY" evidence="2">
    <location>
        <begin position="55"/>
        <end position="110"/>
    </location>
</feature>
<feature type="chain" id="PRO_5043655541" evidence="1">
    <location>
        <begin position="28"/>
        <end position="115"/>
    </location>
</feature>
<name>A0AAW5R411_9HYPH</name>
<gene>
    <name evidence="3" type="ORF">MUB46_15485</name>
</gene>
<dbReference type="Gene3D" id="3.10.450.40">
    <property type="match status" value="1"/>
</dbReference>
<feature type="signal peptide" evidence="1">
    <location>
        <begin position="1"/>
        <end position="27"/>
    </location>
</feature>
<keyword evidence="1" id="KW-0732">Signal</keyword>
<evidence type="ECO:0000313" key="3">
    <source>
        <dbReference type="EMBL" id="MCT8973265.1"/>
    </source>
</evidence>
<evidence type="ECO:0000313" key="4">
    <source>
        <dbReference type="Proteomes" id="UP001320898"/>
    </source>
</evidence>
<comment type="caution">
    <text evidence="3">The sequence shown here is derived from an EMBL/GenBank/DDBJ whole genome shotgun (WGS) entry which is preliminary data.</text>
</comment>
<dbReference type="EMBL" id="JALIDZ010000007">
    <property type="protein sequence ID" value="MCT8973265.1"/>
    <property type="molecule type" value="Genomic_DNA"/>
</dbReference>
<evidence type="ECO:0000259" key="2">
    <source>
        <dbReference type="Pfam" id="PF03413"/>
    </source>
</evidence>
<dbReference type="Pfam" id="PF03413">
    <property type="entry name" value="PepSY"/>
    <property type="match status" value="1"/>
</dbReference>